<evidence type="ECO:0000259" key="13">
    <source>
        <dbReference type="PROSITE" id="PS50089"/>
    </source>
</evidence>
<dbReference type="InParanoid" id="A0A2R6RWR0"/>
<dbReference type="UniPathway" id="UPA00143"/>
<dbReference type="Gramene" id="PSS34455">
    <property type="protein sequence ID" value="PSS34455"/>
    <property type="gene ID" value="CEY00_Acc01554"/>
</dbReference>
<dbReference type="Pfam" id="PF13639">
    <property type="entry name" value="zf-RING_2"/>
    <property type="match status" value="1"/>
</dbReference>
<keyword evidence="9 12" id="KW-0472">Membrane</keyword>
<dbReference type="OrthoDB" id="8062037at2759"/>
<evidence type="ECO:0000256" key="1">
    <source>
        <dbReference type="ARBA" id="ARBA00000900"/>
    </source>
</evidence>
<dbReference type="GO" id="GO:0016020">
    <property type="term" value="C:membrane"/>
    <property type="evidence" value="ECO:0007669"/>
    <property type="project" value="UniProtKB-SubCell"/>
</dbReference>
<keyword evidence="5 12" id="KW-0812">Transmembrane</keyword>
<dbReference type="InterPro" id="IPR013083">
    <property type="entry name" value="Znf_RING/FYVE/PHD"/>
</dbReference>
<dbReference type="SMART" id="SM00184">
    <property type="entry name" value="RING"/>
    <property type="match status" value="1"/>
</dbReference>
<reference evidence="15" key="2">
    <citation type="journal article" date="2018" name="BMC Genomics">
        <title>A manually annotated Actinidia chinensis var. chinensis (kiwifruit) genome highlights the challenges associated with draft genomes and gene prediction in plants.</title>
        <authorList>
            <person name="Pilkington S.M."/>
            <person name="Crowhurst R."/>
            <person name="Hilario E."/>
            <person name="Nardozza S."/>
            <person name="Fraser L."/>
            <person name="Peng Y."/>
            <person name="Gunaseelan K."/>
            <person name="Simpson R."/>
            <person name="Tahir J."/>
            <person name="Deroles S.C."/>
            <person name="Templeton K."/>
            <person name="Luo Z."/>
            <person name="Davy M."/>
            <person name="Cheng C."/>
            <person name="McNeilage M."/>
            <person name="Scaglione D."/>
            <person name="Liu Y."/>
            <person name="Zhang Q."/>
            <person name="Datson P."/>
            <person name="De Silva N."/>
            <person name="Gardiner S.E."/>
            <person name="Bassett H."/>
            <person name="Chagne D."/>
            <person name="McCallum J."/>
            <person name="Dzierzon H."/>
            <person name="Deng C."/>
            <person name="Wang Y.Y."/>
            <person name="Barron L."/>
            <person name="Manako K."/>
            <person name="Bowen J."/>
            <person name="Foster T.M."/>
            <person name="Erridge Z.A."/>
            <person name="Tiffin H."/>
            <person name="Waite C.N."/>
            <person name="Davies K.M."/>
            <person name="Grierson E.P."/>
            <person name="Laing W.A."/>
            <person name="Kirk R."/>
            <person name="Chen X."/>
            <person name="Wood M."/>
            <person name="Montefiori M."/>
            <person name="Brummell D.A."/>
            <person name="Schwinn K.E."/>
            <person name="Catanach A."/>
            <person name="Fullerton C."/>
            <person name="Li D."/>
            <person name="Meiyalaghan S."/>
            <person name="Nieuwenhuizen N."/>
            <person name="Read N."/>
            <person name="Prakash R."/>
            <person name="Hunter D."/>
            <person name="Zhang H."/>
            <person name="McKenzie M."/>
            <person name="Knabel M."/>
            <person name="Harris A."/>
            <person name="Allan A.C."/>
            <person name="Gleave A."/>
            <person name="Chen A."/>
            <person name="Janssen B.J."/>
            <person name="Plunkett B."/>
            <person name="Ampomah-Dwamena C."/>
            <person name="Voogd C."/>
            <person name="Leif D."/>
            <person name="Lafferty D."/>
            <person name="Souleyre E.J.F."/>
            <person name="Varkonyi-Gasic E."/>
            <person name="Gambi F."/>
            <person name="Hanley J."/>
            <person name="Yao J.L."/>
            <person name="Cheung J."/>
            <person name="David K.M."/>
            <person name="Warren B."/>
            <person name="Marsh K."/>
            <person name="Snowden K.C."/>
            <person name="Lin-Wang K."/>
            <person name="Brian L."/>
            <person name="Martinez-Sanchez M."/>
            <person name="Wang M."/>
            <person name="Ileperuma N."/>
            <person name="Macnee N."/>
            <person name="Campin R."/>
            <person name="McAtee P."/>
            <person name="Drummond R.S.M."/>
            <person name="Espley R.V."/>
            <person name="Ireland H.S."/>
            <person name="Wu R."/>
            <person name="Atkinson R.G."/>
            <person name="Karunairetnam S."/>
            <person name="Bulley S."/>
            <person name="Chunkath S."/>
            <person name="Hanley Z."/>
            <person name="Storey R."/>
            <person name="Thrimawithana A.H."/>
            <person name="Thomson S."/>
            <person name="David C."/>
            <person name="Testolin R."/>
            <person name="Huang H."/>
            <person name="Hellens R.P."/>
            <person name="Schaffer R.J."/>
        </authorList>
    </citation>
    <scope>NUCLEOTIDE SEQUENCE [LARGE SCALE GENOMIC DNA]</scope>
    <source>
        <strain evidence="15">cv. Red5</strain>
    </source>
</reference>
<evidence type="ECO:0000256" key="7">
    <source>
        <dbReference type="ARBA" id="ARBA00022833"/>
    </source>
</evidence>
<accession>A0A2R6RWR0</accession>
<keyword evidence="7" id="KW-0862">Zinc</keyword>
<evidence type="ECO:0000256" key="10">
    <source>
        <dbReference type="ARBA" id="ARBA00024209"/>
    </source>
</evidence>
<dbReference type="FunCoup" id="A0A2R6RWR0">
    <property type="interactions" value="300"/>
</dbReference>
<dbReference type="EC" id="2.3.2.27" evidence="3"/>
<comment type="similarity">
    <text evidence="10">Belongs to the RING-type zinc finger family. ATL subfamily.</text>
</comment>
<comment type="caution">
    <text evidence="14">The sequence shown here is derived from an EMBL/GenBank/DDBJ whole genome shotgun (WGS) entry which is preliminary data.</text>
</comment>
<dbReference type="PANTHER" id="PTHR46905:SF7">
    <property type="entry name" value="RING-H2 FINGER PROTEIN ATL78"/>
    <property type="match status" value="1"/>
</dbReference>
<dbReference type="Proteomes" id="UP000241394">
    <property type="component" value="Chromosome LG2"/>
</dbReference>
<dbReference type="PANTHER" id="PTHR46905">
    <property type="entry name" value="RING-H2 FINGER PROTEIN ATL78"/>
    <property type="match status" value="1"/>
</dbReference>
<evidence type="ECO:0000256" key="5">
    <source>
        <dbReference type="ARBA" id="ARBA00022692"/>
    </source>
</evidence>
<dbReference type="STRING" id="1590841.A0A2R6RWR0"/>
<dbReference type="InterPro" id="IPR044602">
    <property type="entry name" value="ATL10/ATL72-79-like"/>
</dbReference>
<dbReference type="Gene3D" id="3.30.40.10">
    <property type="entry name" value="Zinc/RING finger domain, C3HC4 (zinc finger)"/>
    <property type="match status" value="1"/>
</dbReference>
<keyword evidence="11" id="KW-0863">Zinc-finger</keyword>
<feature type="transmembrane region" description="Helical" evidence="12">
    <location>
        <begin position="28"/>
        <end position="48"/>
    </location>
</feature>
<evidence type="ECO:0000256" key="2">
    <source>
        <dbReference type="ARBA" id="ARBA00004167"/>
    </source>
</evidence>
<dbReference type="EMBL" id="NKQK01000002">
    <property type="protein sequence ID" value="PSS34455.1"/>
    <property type="molecule type" value="Genomic_DNA"/>
</dbReference>
<dbReference type="PROSITE" id="PS50089">
    <property type="entry name" value="ZF_RING_2"/>
    <property type="match status" value="1"/>
</dbReference>
<dbReference type="GO" id="GO:0061630">
    <property type="term" value="F:ubiquitin protein ligase activity"/>
    <property type="evidence" value="ECO:0007669"/>
    <property type="project" value="UniProtKB-EC"/>
</dbReference>
<proteinExistence type="inferred from homology"/>
<comment type="catalytic activity">
    <reaction evidence="1">
        <text>S-ubiquitinyl-[E2 ubiquitin-conjugating enzyme]-L-cysteine + [acceptor protein]-L-lysine = [E2 ubiquitin-conjugating enzyme]-L-cysteine + N(6)-ubiquitinyl-[acceptor protein]-L-lysine.</text>
        <dbReference type="EC" id="2.3.2.27"/>
    </reaction>
</comment>
<dbReference type="GO" id="GO:0008270">
    <property type="term" value="F:zinc ion binding"/>
    <property type="evidence" value="ECO:0007669"/>
    <property type="project" value="UniProtKB-KW"/>
</dbReference>
<evidence type="ECO:0000256" key="11">
    <source>
        <dbReference type="PROSITE-ProRule" id="PRU00175"/>
    </source>
</evidence>
<evidence type="ECO:0000256" key="9">
    <source>
        <dbReference type="ARBA" id="ARBA00023136"/>
    </source>
</evidence>
<keyword evidence="4" id="KW-0808">Transferase</keyword>
<evidence type="ECO:0000313" key="15">
    <source>
        <dbReference type="Proteomes" id="UP000241394"/>
    </source>
</evidence>
<dbReference type="InterPro" id="IPR001841">
    <property type="entry name" value="Znf_RING"/>
</dbReference>
<gene>
    <name evidence="14" type="ORF">CEY00_Acc01554</name>
</gene>
<evidence type="ECO:0000256" key="8">
    <source>
        <dbReference type="ARBA" id="ARBA00022989"/>
    </source>
</evidence>
<protein>
    <recommendedName>
        <fullName evidence="3">RING-type E3 ubiquitin transferase</fullName>
        <ecNumber evidence="3">2.3.2.27</ecNumber>
    </recommendedName>
</protein>
<feature type="domain" description="RING-type" evidence="13">
    <location>
        <begin position="99"/>
        <end position="141"/>
    </location>
</feature>
<dbReference type="SUPFAM" id="SSF57850">
    <property type="entry name" value="RING/U-box"/>
    <property type="match status" value="1"/>
</dbReference>
<evidence type="ECO:0000256" key="12">
    <source>
        <dbReference type="SAM" id="Phobius"/>
    </source>
</evidence>
<evidence type="ECO:0000256" key="6">
    <source>
        <dbReference type="ARBA" id="ARBA00022723"/>
    </source>
</evidence>
<evidence type="ECO:0000313" key="14">
    <source>
        <dbReference type="EMBL" id="PSS34455.1"/>
    </source>
</evidence>
<dbReference type="GO" id="GO:0016567">
    <property type="term" value="P:protein ubiquitination"/>
    <property type="evidence" value="ECO:0007669"/>
    <property type="project" value="UniProtKB-UniPathway"/>
</dbReference>
<comment type="subcellular location">
    <subcellularLocation>
        <location evidence="2">Membrane</location>
        <topology evidence="2">Single-pass membrane protein</topology>
    </subcellularLocation>
</comment>
<dbReference type="AlphaFoldDB" id="A0A2R6RWR0"/>
<evidence type="ECO:0000256" key="4">
    <source>
        <dbReference type="ARBA" id="ARBA00022679"/>
    </source>
</evidence>
<keyword evidence="15" id="KW-1185">Reference proteome</keyword>
<organism evidence="14 15">
    <name type="scientific">Actinidia chinensis var. chinensis</name>
    <name type="common">Chinese soft-hair kiwi</name>
    <dbReference type="NCBI Taxonomy" id="1590841"/>
    <lineage>
        <taxon>Eukaryota</taxon>
        <taxon>Viridiplantae</taxon>
        <taxon>Streptophyta</taxon>
        <taxon>Embryophyta</taxon>
        <taxon>Tracheophyta</taxon>
        <taxon>Spermatophyta</taxon>
        <taxon>Magnoliopsida</taxon>
        <taxon>eudicotyledons</taxon>
        <taxon>Gunneridae</taxon>
        <taxon>Pentapetalae</taxon>
        <taxon>asterids</taxon>
        <taxon>Ericales</taxon>
        <taxon>Actinidiaceae</taxon>
        <taxon>Actinidia</taxon>
    </lineage>
</organism>
<keyword evidence="6" id="KW-0479">Metal-binding</keyword>
<dbReference type="OMA" id="FLYARWI"/>
<keyword evidence="8 12" id="KW-1133">Transmembrane helix</keyword>
<reference evidence="14 15" key="1">
    <citation type="submission" date="2017-07" db="EMBL/GenBank/DDBJ databases">
        <title>An improved, manually edited Actinidia chinensis var. chinensis (kiwifruit) genome highlights the challenges associated with draft genomes and gene prediction in plants.</title>
        <authorList>
            <person name="Pilkington S."/>
            <person name="Crowhurst R."/>
            <person name="Hilario E."/>
            <person name="Nardozza S."/>
            <person name="Fraser L."/>
            <person name="Peng Y."/>
            <person name="Gunaseelan K."/>
            <person name="Simpson R."/>
            <person name="Tahir J."/>
            <person name="Deroles S."/>
            <person name="Templeton K."/>
            <person name="Luo Z."/>
            <person name="Davy M."/>
            <person name="Cheng C."/>
            <person name="Mcneilage M."/>
            <person name="Scaglione D."/>
            <person name="Liu Y."/>
            <person name="Zhang Q."/>
            <person name="Datson P."/>
            <person name="De Silva N."/>
            <person name="Gardiner S."/>
            <person name="Bassett H."/>
            <person name="Chagne D."/>
            <person name="Mccallum J."/>
            <person name="Dzierzon H."/>
            <person name="Deng C."/>
            <person name="Wang Y.-Y."/>
            <person name="Barron N."/>
            <person name="Manako K."/>
            <person name="Bowen J."/>
            <person name="Foster T."/>
            <person name="Erridge Z."/>
            <person name="Tiffin H."/>
            <person name="Waite C."/>
            <person name="Davies K."/>
            <person name="Grierson E."/>
            <person name="Laing W."/>
            <person name="Kirk R."/>
            <person name="Chen X."/>
            <person name="Wood M."/>
            <person name="Montefiori M."/>
            <person name="Brummell D."/>
            <person name="Schwinn K."/>
            <person name="Catanach A."/>
            <person name="Fullerton C."/>
            <person name="Li D."/>
            <person name="Meiyalaghan S."/>
            <person name="Nieuwenhuizen N."/>
            <person name="Read N."/>
            <person name="Prakash R."/>
            <person name="Hunter D."/>
            <person name="Zhang H."/>
            <person name="Mckenzie M."/>
            <person name="Knabel M."/>
            <person name="Harris A."/>
            <person name="Allan A."/>
            <person name="Chen A."/>
            <person name="Janssen B."/>
            <person name="Plunkett B."/>
            <person name="Dwamena C."/>
            <person name="Voogd C."/>
            <person name="Leif D."/>
            <person name="Lafferty D."/>
            <person name="Souleyre E."/>
            <person name="Varkonyi-Gasic E."/>
            <person name="Gambi F."/>
            <person name="Hanley J."/>
            <person name="Yao J.-L."/>
            <person name="Cheung J."/>
            <person name="David K."/>
            <person name="Warren B."/>
            <person name="Marsh K."/>
            <person name="Snowden K."/>
            <person name="Lin-Wang K."/>
            <person name="Brian L."/>
            <person name="Martinez-Sanchez M."/>
            <person name="Wang M."/>
            <person name="Ileperuma N."/>
            <person name="Macnee N."/>
            <person name="Campin R."/>
            <person name="Mcatee P."/>
            <person name="Drummond R."/>
            <person name="Espley R."/>
            <person name="Ireland H."/>
            <person name="Wu R."/>
            <person name="Atkinson R."/>
            <person name="Karunairetnam S."/>
            <person name="Bulley S."/>
            <person name="Chunkath S."/>
            <person name="Hanley Z."/>
            <person name="Storey R."/>
            <person name="Thrimawithana A."/>
            <person name="Thomson S."/>
            <person name="David C."/>
            <person name="Testolin R."/>
        </authorList>
    </citation>
    <scope>NUCLEOTIDE SEQUENCE [LARGE SCALE GENOMIC DNA]</scope>
    <source>
        <strain evidence="15">cv. Red5</strain>
        <tissue evidence="14">Young leaf</tissue>
    </source>
</reference>
<evidence type="ECO:0000256" key="3">
    <source>
        <dbReference type="ARBA" id="ARBA00012483"/>
    </source>
</evidence>
<name>A0A2R6RWR0_ACTCC</name>
<sequence length="150" mass="17054">MASQDSQSFHWHYIEFDDRNFQICGRTFFFAVVLFAVVLLVTLLFFYVRWARRCSHLHSTAHLPHAPPPQPRGLDPSTINSFSIVLHNSSATRIDESECCICLGVFIDGEKVKVLPNCHHCYHSECVDKWLSSQPSCPLCRSSLRADSAV</sequence>